<evidence type="ECO:0000313" key="2">
    <source>
        <dbReference type="EMBL" id="CAE0709643.1"/>
    </source>
</evidence>
<dbReference type="SUPFAM" id="SSF54427">
    <property type="entry name" value="NTF2-like"/>
    <property type="match status" value="2"/>
</dbReference>
<dbReference type="Gene3D" id="3.10.450.50">
    <property type="match status" value="2"/>
</dbReference>
<feature type="signal peptide" evidence="1">
    <location>
        <begin position="1"/>
        <end position="20"/>
    </location>
</feature>
<accession>A0A7S4AAZ3</accession>
<dbReference type="PANTHER" id="PTHR33698">
    <property type="entry name" value="NUCLEAR TRANSPORT FACTOR 2 (NTF2)-LIKE PROTEIN"/>
    <property type="match status" value="1"/>
</dbReference>
<dbReference type="AlphaFoldDB" id="A0A7S4AAZ3"/>
<dbReference type="InterPro" id="IPR032710">
    <property type="entry name" value="NTF2-like_dom_sf"/>
</dbReference>
<evidence type="ECO:0000256" key="1">
    <source>
        <dbReference type="SAM" id="SignalP"/>
    </source>
</evidence>
<evidence type="ECO:0008006" key="3">
    <source>
        <dbReference type="Google" id="ProtNLM"/>
    </source>
</evidence>
<reference evidence="2" key="1">
    <citation type="submission" date="2021-01" db="EMBL/GenBank/DDBJ databases">
        <authorList>
            <person name="Corre E."/>
            <person name="Pelletier E."/>
            <person name="Niang G."/>
            <person name="Scheremetjew M."/>
            <person name="Finn R."/>
            <person name="Kale V."/>
            <person name="Holt S."/>
            <person name="Cochrane G."/>
            <person name="Meng A."/>
            <person name="Brown T."/>
            <person name="Cohen L."/>
        </authorList>
    </citation>
    <scope>NUCLEOTIDE SEQUENCE</scope>
    <source>
        <strain evidence="2">10249 10 AB</strain>
    </source>
</reference>
<name>A0A7S4AAZ3_9STRA</name>
<dbReference type="PANTHER" id="PTHR33698:SF3">
    <property type="entry name" value="OS09G0266000 PROTEIN"/>
    <property type="match status" value="1"/>
</dbReference>
<feature type="chain" id="PRO_5030666549" description="SnoaL-like domain-containing protein" evidence="1">
    <location>
        <begin position="21"/>
        <end position="319"/>
    </location>
</feature>
<keyword evidence="1" id="KW-0732">Signal</keyword>
<organism evidence="2">
    <name type="scientific">Pseudo-nitzschia australis</name>
    <dbReference type="NCBI Taxonomy" id="44445"/>
    <lineage>
        <taxon>Eukaryota</taxon>
        <taxon>Sar</taxon>
        <taxon>Stramenopiles</taxon>
        <taxon>Ochrophyta</taxon>
        <taxon>Bacillariophyta</taxon>
        <taxon>Bacillariophyceae</taxon>
        <taxon>Bacillariophycidae</taxon>
        <taxon>Bacillariales</taxon>
        <taxon>Bacillariaceae</taxon>
        <taxon>Pseudo-nitzschia</taxon>
    </lineage>
</organism>
<dbReference type="EMBL" id="HBIX01003097">
    <property type="protein sequence ID" value="CAE0709643.1"/>
    <property type="molecule type" value="Transcribed_RNA"/>
</dbReference>
<gene>
    <name evidence="2" type="ORF">PAUS00366_LOCUS2363</name>
</gene>
<protein>
    <recommendedName>
        <fullName evidence="3">SnoaL-like domain-containing protein</fullName>
    </recommendedName>
</protein>
<proteinExistence type="predicted"/>
<sequence>MISFCKTIILLNLSVAFTCGFMARPHVAKSSSLMATIQREDVDRFCKARELVHSLVEEEKCFSKESGAVAFGEVCAANCIYEDCFEPQPFVGKRAVTNHVLSKVNQRKGKGDVRIDRISDGNSACGFAWTWVTQDGKEEGLRGTTFVELNDNGEIQYIREIPEPLYKPGDLTLELLKSVTKDAVPKPPPSYESKTPQSANEVAKYLFCEVQGGDIDESMRLFSDSIIYRDFNYEEVLRGKSEVRKFIEDFSFPGIEFKPERFDDGKFSTCFTWDVCLDGQEDSIKGMSFYELDPESRLVTYVRGMSSGLCVCACVCTFV</sequence>